<dbReference type="Gene3D" id="1.20.58.1000">
    <property type="entry name" value="Metal-sensitive repressor, helix protomer"/>
    <property type="match status" value="1"/>
</dbReference>
<dbReference type="Proteomes" id="UP001523566">
    <property type="component" value="Unassembled WGS sequence"/>
</dbReference>
<proteinExistence type="predicted"/>
<organism evidence="1 2">
    <name type="scientific">Aequitasia blattaphilus</name>
    <dbReference type="NCBI Taxonomy" id="2949332"/>
    <lineage>
        <taxon>Bacteria</taxon>
        <taxon>Bacillati</taxon>
        <taxon>Bacillota</taxon>
        <taxon>Clostridia</taxon>
        <taxon>Lachnospirales</taxon>
        <taxon>Lachnospiraceae</taxon>
        <taxon>Aequitasia</taxon>
    </lineage>
</organism>
<comment type="caution">
    <text evidence="1">The sequence shown here is derived from an EMBL/GenBank/DDBJ whole genome shotgun (WGS) entry which is preliminary data.</text>
</comment>
<dbReference type="InterPro" id="IPR003735">
    <property type="entry name" value="Metal_Tscrpt_repr"/>
</dbReference>
<accession>A0ABT1E8T8</accession>
<name>A0ABT1E8T8_9FIRM</name>
<dbReference type="EMBL" id="JAMZFW010000009">
    <property type="protein sequence ID" value="MCP1102241.1"/>
    <property type="molecule type" value="Genomic_DNA"/>
</dbReference>
<sequence length="91" mass="10145">MEQIHDMQDKKAIIHRLSRAIGHLDSVRTMVLNDKDCTEILIQLAAVRSALAGTGKTILKDHIHNCIAEAVENGDQKKIDALDEAIDQFIK</sequence>
<reference evidence="1 2" key="1">
    <citation type="journal article" date="2022" name="Genome Biol. Evol.">
        <title>Host diet, physiology and behaviors set the stage for Lachnospiraceae cladogenesis.</title>
        <authorList>
            <person name="Vera-Ponce De Leon A."/>
            <person name="Schneider M."/>
            <person name="Jahnes B.C."/>
            <person name="Sadowski V."/>
            <person name="Camuy-Velez L.A."/>
            <person name="Duan J."/>
            <person name="Sabree Z.L."/>
        </authorList>
    </citation>
    <scope>NUCLEOTIDE SEQUENCE [LARGE SCALE GENOMIC DNA]</scope>
    <source>
        <strain evidence="1 2">PAL113</strain>
    </source>
</reference>
<dbReference type="PANTHER" id="PTHR33677:SF3">
    <property type="entry name" value="COPPER-SENSING TRANSCRIPTIONAL REPRESSOR RICR"/>
    <property type="match status" value="1"/>
</dbReference>
<evidence type="ECO:0000313" key="2">
    <source>
        <dbReference type="Proteomes" id="UP001523566"/>
    </source>
</evidence>
<dbReference type="PANTHER" id="PTHR33677">
    <property type="entry name" value="TRANSCRIPTIONAL REPRESSOR FRMR-RELATED"/>
    <property type="match status" value="1"/>
</dbReference>
<keyword evidence="2" id="KW-1185">Reference proteome</keyword>
<evidence type="ECO:0000313" key="1">
    <source>
        <dbReference type="EMBL" id="MCP1102241.1"/>
    </source>
</evidence>
<dbReference type="CDD" id="cd10158">
    <property type="entry name" value="CsoR-like_DUF156_1"/>
    <property type="match status" value="1"/>
</dbReference>
<protein>
    <submittedName>
        <fullName evidence="1">Metal-sensing transcriptional repressor</fullName>
    </submittedName>
</protein>
<gene>
    <name evidence="1" type="ORF">NK125_07445</name>
</gene>
<dbReference type="RefSeq" id="WP_262066029.1">
    <property type="nucleotide sequence ID" value="NZ_JAMXOD010000009.1"/>
</dbReference>
<dbReference type="Pfam" id="PF02583">
    <property type="entry name" value="Trns_repr_metal"/>
    <property type="match status" value="1"/>
</dbReference>
<dbReference type="InterPro" id="IPR038390">
    <property type="entry name" value="Metal_Tscrpt_repr_sf"/>
</dbReference>